<accession>A0A5C5XST1</accession>
<dbReference type="PROSITE" id="PS51459">
    <property type="entry name" value="FIDO"/>
    <property type="match status" value="1"/>
</dbReference>
<protein>
    <submittedName>
        <fullName evidence="2">Fic/DOC family protein</fullName>
    </submittedName>
</protein>
<evidence type="ECO:0000313" key="2">
    <source>
        <dbReference type="EMBL" id="TWT65659.1"/>
    </source>
</evidence>
<dbReference type="InterPro" id="IPR036597">
    <property type="entry name" value="Fido-like_dom_sf"/>
</dbReference>
<evidence type="ECO:0000313" key="3">
    <source>
        <dbReference type="Proteomes" id="UP000317238"/>
    </source>
</evidence>
<comment type="caution">
    <text evidence="2">The sequence shown here is derived from an EMBL/GenBank/DDBJ whole genome shotgun (WGS) entry which is preliminary data.</text>
</comment>
<organism evidence="2 3">
    <name type="scientific">Crateriforma conspicua</name>
    <dbReference type="NCBI Taxonomy" id="2527996"/>
    <lineage>
        <taxon>Bacteria</taxon>
        <taxon>Pseudomonadati</taxon>
        <taxon>Planctomycetota</taxon>
        <taxon>Planctomycetia</taxon>
        <taxon>Planctomycetales</taxon>
        <taxon>Planctomycetaceae</taxon>
        <taxon>Crateriforma</taxon>
    </lineage>
</organism>
<proteinExistence type="predicted"/>
<gene>
    <name evidence="2" type="ORF">Pan14r_52070</name>
</gene>
<feature type="domain" description="Fido" evidence="1">
    <location>
        <begin position="43"/>
        <end position="205"/>
    </location>
</feature>
<dbReference type="InterPro" id="IPR003812">
    <property type="entry name" value="Fido"/>
</dbReference>
<dbReference type="EMBL" id="SJPL01000002">
    <property type="protein sequence ID" value="TWT65659.1"/>
    <property type="molecule type" value="Genomic_DNA"/>
</dbReference>
<name>A0A5C5XST1_9PLAN</name>
<reference evidence="2 3" key="1">
    <citation type="submission" date="2019-02" db="EMBL/GenBank/DDBJ databases">
        <title>Deep-cultivation of Planctomycetes and their phenomic and genomic characterization uncovers novel biology.</title>
        <authorList>
            <person name="Wiegand S."/>
            <person name="Jogler M."/>
            <person name="Boedeker C."/>
            <person name="Pinto D."/>
            <person name="Vollmers J."/>
            <person name="Rivas-Marin E."/>
            <person name="Kohn T."/>
            <person name="Peeters S.H."/>
            <person name="Heuer A."/>
            <person name="Rast P."/>
            <person name="Oberbeckmann S."/>
            <person name="Bunk B."/>
            <person name="Jeske O."/>
            <person name="Meyerdierks A."/>
            <person name="Storesund J.E."/>
            <person name="Kallscheuer N."/>
            <person name="Luecker S."/>
            <person name="Lage O.M."/>
            <person name="Pohl T."/>
            <person name="Merkel B.J."/>
            <person name="Hornburger P."/>
            <person name="Mueller R.-W."/>
            <person name="Bruemmer F."/>
            <person name="Labrenz M."/>
            <person name="Spormann A.M."/>
            <person name="Op Den Camp H."/>
            <person name="Overmann J."/>
            <person name="Amann R."/>
            <person name="Jetten M.S.M."/>
            <person name="Mascher T."/>
            <person name="Medema M.H."/>
            <person name="Devos D.P."/>
            <person name="Kaster A.-K."/>
            <person name="Ovreas L."/>
            <person name="Rohde M."/>
            <person name="Galperin M.Y."/>
            <person name="Jogler C."/>
        </authorList>
    </citation>
    <scope>NUCLEOTIDE SEQUENCE [LARGE SCALE GENOMIC DNA]</scope>
    <source>
        <strain evidence="2 3">Pan14r</strain>
    </source>
</reference>
<evidence type="ECO:0000259" key="1">
    <source>
        <dbReference type="PROSITE" id="PS51459"/>
    </source>
</evidence>
<dbReference type="AlphaFoldDB" id="A0A5C5XST1"/>
<dbReference type="Gene3D" id="1.10.3290.10">
    <property type="entry name" value="Fido-like domain"/>
    <property type="match status" value="1"/>
</dbReference>
<sequence>MSFEGGECPEWSDKISKDRIEAFQKLVQLCVTRIEDSLRHRMPSDGDFCDLHRTLFADFVPVDYYAGNFRHDAEVGGMSCLRENVHVAGIQGRDFRLVEQQMADLCVKAEQWSRSLRFSQPDTALRFATFAAYYVGEFIRIHPFLNGNGRTSRLLWWWLCRRMCVTPQARIFPRPDSDEYAVCMSECMRGNDSLLAYTILKRLSQAGEVPLRPR</sequence>
<dbReference type="Pfam" id="PF02661">
    <property type="entry name" value="Fic"/>
    <property type="match status" value="1"/>
</dbReference>
<dbReference type="Proteomes" id="UP000317238">
    <property type="component" value="Unassembled WGS sequence"/>
</dbReference>
<dbReference type="SUPFAM" id="SSF140931">
    <property type="entry name" value="Fic-like"/>
    <property type="match status" value="1"/>
</dbReference>
<keyword evidence="3" id="KW-1185">Reference proteome</keyword>